<evidence type="ECO:0000313" key="2">
    <source>
        <dbReference type="EMBL" id="KAL3720025.1"/>
    </source>
</evidence>
<feature type="compositionally biased region" description="Low complexity" evidence="1">
    <location>
        <begin position="50"/>
        <end position="67"/>
    </location>
</feature>
<gene>
    <name evidence="2" type="ORF">ACJRO7_004938</name>
</gene>
<evidence type="ECO:0000256" key="1">
    <source>
        <dbReference type="SAM" id="MobiDB-lite"/>
    </source>
</evidence>
<comment type="caution">
    <text evidence="2">The sequence shown here is derived from an EMBL/GenBank/DDBJ whole genome shotgun (WGS) entry which is preliminary data.</text>
</comment>
<proteinExistence type="predicted"/>
<accession>A0ABD3J174</accession>
<sequence>MPFMMAADLHRAQLLLPPSPSSSSLFAPEPRSLSSAENNRGPYGDRRRSGSSSPSMSGSGMTTPSGSEVTTESSYEDDDDYMAELTRQMAQRMLQEDDDDDDIDRSVLSPAWGLAGSPPSTLWSAFAANQSSKNASFPESDRAWDISQDLSDQFEKMMSLDEQEPQNHNFRQNLCDPAALDNASSVHPSSQALSNGEIMASEFDRVQLERVGKQTRPKNRKKRGGNGGAATATATARAAPSPSPMTQRQAQRQEFRRAGSSGMRAVFLGGSGSGNGSSGTGVFLPRGAGNDPPESRKKTRCSTVLIPARVAHALMVHHDKMGTQSRPSVGYFPPKHDAATSGRSTGPSLQQKCQSEAVAPDPNQGDIDLPHEWMY</sequence>
<feature type="region of interest" description="Disordered" evidence="1">
    <location>
        <begin position="15"/>
        <end position="106"/>
    </location>
</feature>
<dbReference type="AlphaFoldDB" id="A0ABD3J174"/>
<feature type="region of interest" description="Disordered" evidence="1">
    <location>
        <begin position="204"/>
        <end position="300"/>
    </location>
</feature>
<feature type="compositionally biased region" description="Polar residues" evidence="1">
    <location>
        <begin position="341"/>
        <end position="354"/>
    </location>
</feature>
<feature type="compositionally biased region" description="Gly residues" evidence="1">
    <location>
        <begin position="269"/>
        <end position="279"/>
    </location>
</feature>
<feature type="compositionally biased region" description="Low complexity" evidence="1">
    <location>
        <begin position="229"/>
        <end position="240"/>
    </location>
</feature>
<keyword evidence="3" id="KW-1185">Reference proteome</keyword>
<dbReference type="Proteomes" id="UP001634007">
    <property type="component" value="Unassembled WGS sequence"/>
</dbReference>
<evidence type="ECO:0000313" key="3">
    <source>
        <dbReference type="Proteomes" id="UP001634007"/>
    </source>
</evidence>
<dbReference type="PANTHER" id="PTHR33356:SF16">
    <property type="entry name" value="G PATCH DOMAIN PROTEIN"/>
    <property type="match status" value="1"/>
</dbReference>
<dbReference type="EMBL" id="JBJKBG010000010">
    <property type="protein sequence ID" value="KAL3720025.1"/>
    <property type="molecule type" value="Genomic_DNA"/>
</dbReference>
<protein>
    <submittedName>
        <fullName evidence="2">Uncharacterized protein</fullName>
    </submittedName>
</protein>
<reference evidence="2 3" key="1">
    <citation type="submission" date="2024-11" db="EMBL/GenBank/DDBJ databases">
        <title>Chromosome-level genome assembly of Eucalyptus globulus Labill. provides insights into its genome evolution.</title>
        <authorList>
            <person name="Li X."/>
        </authorList>
    </citation>
    <scope>NUCLEOTIDE SEQUENCE [LARGE SCALE GENOMIC DNA]</scope>
    <source>
        <strain evidence="2">CL2024</strain>
        <tissue evidence="2">Fresh tender leaves</tissue>
    </source>
</reference>
<feature type="region of interest" description="Disordered" evidence="1">
    <location>
        <begin position="322"/>
        <end position="375"/>
    </location>
</feature>
<name>A0ABD3J174_EUCGL</name>
<organism evidence="2 3">
    <name type="scientific">Eucalyptus globulus</name>
    <name type="common">Tasmanian blue gum</name>
    <dbReference type="NCBI Taxonomy" id="34317"/>
    <lineage>
        <taxon>Eukaryota</taxon>
        <taxon>Viridiplantae</taxon>
        <taxon>Streptophyta</taxon>
        <taxon>Embryophyta</taxon>
        <taxon>Tracheophyta</taxon>
        <taxon>Spermatophyta</taxon>
        <taxon>Magnoliopsida</taxon>
        <taxon>eudicotyledons</taxon>
        <taxon>Gunneridae</taxon>
        <taxon>Pentapetalae</taxon>
        <taxon>rosids</taxon>
        <taxon>malvids</taxon>
        <taxon>Myrtales</taxon>
        <taxon>Myrtaceae</taxon>
        <taxon>Myrtoideae</taxon>
        <taxon>Eucalypteae</taxon>
        <taxon>Eucalyptus</taxon>
    </lineage>
</organism>
<feature type="compositionally biased region" description="Basic residues" evidence="1">
    <location>
        <begin position="213"/>
        <end position="224"/>
    </location>
</feature>
<dbReference type="PANTHER" id="PTHR33356">
    <property type="entry name" value="TIP41-LIKE PROTEIN"/>
    <property type="match status" value="1"/>
</dbReference>